<accession>X1LSS9</accession>
<reference evidence="1" key="1">
    <citation type="journal article" date="2014" name="Front. Microbiol.">
        <title>High frequency of phylogenetically diverse reductive dehalogenase-homologous genes in deep subseafloor sedimentary metagenomes.</title>
        <authorList>
            <person name="Kawai M."/>
            <person name="Futagami T."/>
            <person name="Toyoda A."/>
            <person name="Takaki Y."/>
            <person name="Nishi S."/>
            <person name="Hori S."/>
            <person name="Arai W."/>
            <person name="Tsubouchi T."/>
            <person name="Morono Y."/>
            <person name="Uchiyama I."/>
            <person name="Ito T."/>
            <person name="Fujiyama A."/>
            <person name="Inagaki F."/>
            <person name="Takami H."/>
        </authorList>
    </citation>
    <scope>NUCLEOTIDE SEQUENCE</scope>
    <source>
        <strain evidence="1">Expedition CK06-06</strain>
    </source>
</reference>
<organism evidence="1">
    <name type="scientific">marine sediment metagenome</name>
    <dbReference type="NCBI Taxonomy" id="412755"/>
    <lineage>
        <taxon>unclassified sequences</taxon>
        <taxon>metagenomes</taxon>
        <taxon>ecological metagenomes</taxon>
    </lineage>
</organism>
<comment type="caution">
    <text evidence="1">The sequence shown here is derived from an EMBL/GenBank/DDBJ whole genome shotgun (WGS) entry which is preliminary data.</text>
</comment>
<dbReference type="AlphaFoldDB" id="X1LSS9"/>
<dbReference type="EMBL" id="BARV01013423">
    <property type="protein sequence ID" value="GAI22427.1"/>
    <property type="molecule type" value="Genomic_DNA"/>
</dbReference>
<name>X1LSS9_9ZZZZ</name>
<sequence length="67" mass="7795">MAEPTNHKKEVKMYLNQKENDKFIAEVKLCGMSNSDYVKTMYVLGKIFVCKGKPFFIKEITFTINLV</sequence>
<evidence type="ECO:0000313" key="1">
    <source>
        <dbReference type="EMBL" id="GAI22427.1"/>
    </source>
</evidence>
<protein>
    <submittedName>
        <fullName evidence="1">Uncharacterized protein</fullName>
    </submittedName>
</protein>
<gene>
    <name evidence="1" type="ORF">S06H3_24246</name>
</gene>
<proteinExistence type="predicted"/>
<feature type="non-terminal residue" evidence="1">
    <location>
        <position position="67"/>
    </location>
</feature>